<dbReference type="EMBL" id="JH712355">
    <property type="protein sequence ID" value="EFO13930.1"/>
    <property type="molecule type" value="Genomic_DNA"/>
</dbReference>
<reference evidence="1" key="1">
    <citation type="submission" date="2012-04" db="EMBL/GenBank/DDBJ databases">
        <title>The Genome Sequence of Loa loa.</title>
        <authorList>
            <consortium name="The Broad Institute Genome Sequencing Platform"/>
            <consortium name="Broad Institute Genome Sequencing Center for Infectious Disease"/>
            <person name="Nutman T.B."/>
            <person name="Fink D.L."/>
            <person name="Russ C."/>
            <person name="Young S."/>
            <person name="Zeng Q."/>
            <person name="Gargeya S."/>
            <person name="Alvarado L."/>
            <person name="Berlin A."/>
            <person name="Chapman S.B."/>
            <person name="Chen Z."/>
            <person name="Freedman E."/>
            <person name="Gellesch M."/>
            <person name="Goldberg J."/>
            <person name="Griggs A."/>
            <person name="Gujja S."/>
            <person name="Heilman E.R."/>
            <person name="Heiman D."/>
            <person name="Howarth C."/>
            <person name="Mehta T."/>
            <person name="Neiman D."/>
            <person name="Pearson M."/>
            <person name="Roberts A."/>
            <person name="Saif S."/>
            <person name="Shea T."/>
            <person name="Shenoy N."/>
            <person name="Sisk P."/>
            <person name="Stolte C."/>
            <person name="Sykes S."/>
            <person name="White J."/>
            <person name="Yandava C."/>
            <person name="Haas B."/>
            <person name="Henn M.R."/>
            <person name="Nusbaum C."/>
            <person name="Birren B."/>
        </authorList>
    </citation>
    <scope>NUCLEOTIDE SEQUENCE [LARGE SCALE GENOMIC DNA]</scope>
</reference>
<accession>A0A1S0THF7</accession>
<sequence>VLIGIIARKLEDKCAFLQRYLLKLSFEDKCAYLLGSSFEDKCAFLLQQYLLQ</sequence>
<name>A0A1S0THF7_LOALO</name>
<gene>
    <name evidence="1" type="ORF">LOAG_14596</name>
</gene>
<evidence type="ECO:0000313" key="1">
    <source>
        <dbReference type="EMBL" id="EFO13930.1"/>
    </source>
</evidence>
<feature type="non-terminal residue" evidence="1">
    <location>
        <position position="1"/>
    </location>
</feature>
<dbReference type="InParanoid" id="A0A1S0THF7"/>
<proteinExistence type="predicted"/>
<dbReference type="RefSeq" id="XP_003150139.1">
    <property type="nucleotide sequence ID" value="XM_003150091.1"/>
</dbReference>
<dbReference type="CTD" id="9952077"/>
<protein>
    <submittedName>
        <fullName evidence="1">Uncharacterized protein</fullName>
    </submittedName>
</protein>
<dbReference type="AlphaFoldDB" id="A0A1S0THF7"/>
<dbReference type="GeneID" id="9952077"/>
<organism evidence="1">
    <name type="scientific">Loa loa</name>
    <name type="common">Eye worm</name>
    <name type="synonym">Filaria loa</name>
    <dbReference type="NCBI Taxonomy" id="7209"/>
    <lineage>
        <taxon>Eukaryota</taxon>
        <taxon>Metazoa</taxon>
        <taxon>Ecdysozoa</taxon>
        <taxon>Nematoda</taxon>
        <taxon>Chromadorea</taxon>
        <taxon>Rhabditida</taxon>
        <taxon>Spirurina</taxon>
        <taxon>Spiruromorpha</taxon>
        <taxon>Filarioidea</taxon>
        <taxon>Onchocercidae</taxon>
        <taxon>Loa</taxon>
    </lineage>
</organism>
<dbReference type="KEGG" id="loa:LOAG_14596"/>